<feature type="domain" description="KfrA N-terminal DNA-binding" evidence="2">
    <location>
        <begin position="5"/>
        <end position="123"/>
    </location>
</feature>
<protein>
    <recommendedName>
        <fullName evidence="2">KfrA N-terminal DNA-binding domain-containing protein</fullName>
    </recommendedName>
</protein>
<evidence type="ECO:0000256" key="1">
    <source>
        <dbReference type="SAM" id="Coils"/>
    </source>
</evidence>
<name>A0A2U8VLR7_9HYPH</name>
<feature type="coiled-coil region" evidence="1">
    <location>
        <begin position="110"/>
        <end position="137"/>
    </location>
</feature>
<organism evidence="3 4">
    <name type="scientific">Methylobacterium radiodurans</name>
    <dbReference type="NCBI Taxonomy" id="2202828"/>
    <lineage>
        <taxon>Bacteria</taxon>
        <taxon>Pseudomonadati</taxon>
        <taxon>Pseudomonadota</taxon>
        <taxon>Alphaproteobacteria</taxon>
        <taxon>Hyphomicrobiales</taxon>
        <taxon>Methylobacteriaceae</taxon>
        <taxon>Methylobacterium</taxon>
    </lineage>
</organism>
<evidence type="ECO:0000259" key="2">
    <source>
        <dbReference type="Pfam" id="PF11740"/>
    </source>
</evidence>
<evidence type="ECO:0000313" key="3">
    <source>
        <dbReference type="EMBL" id="AWN34391.1"/>
    </source>
</evidence>
<dbReference type="OrthoDB" id="7983882at2"/>
<dbReference type="InterPro" id="IPR021104">
    <property type="entry name" value="KfrA_DNA-bd_N"/>
</dbReference>
<sequence length="360" mass="39950">MVDRTEIFQVADQLRSLKGEQAVRVSVRRVRDKLKRRGSYSDVGPVVNDWKTTRNYQPVIELMQLPDALQKRLGDFGKALLDEVQASESRVRDSERANFEIERASFRELLDEANMTVDVLESRVAALTAEVERLRREGAVEAAGRSSEEMAEELRRTDTWEKGAALRALMARSRDEKVATGAQEAFWRDVEREVLALVLKRGPMPAGDLLQGLPAALLNRGKDVEMPLSVGWLRFRLRALTGDGGSLVERDGLFEPCEARGSAAPGDPAPWMVDDEPPTSDGDAVMRAVRDVLVRHGPMKPRDIVKKLPAETVALATAFWKDGLDRFSKKMADRVGPKAYFHRCGGGLYAAGPGEREVAA</sequence>
<gene>
    <name evidence="3" type="ORF">DK427_00395</name>
</gene>
<dbReference type="KEGG" id="meti:DK427_00395"/>
<keyword evidence="1" id="KW-0175">Coiled coil</keyword>
<accession>A0A2U8VLR7</accession>
<evidence type="ECO:0000313" key="4">
    <source>
        <dbReference type="Proteomes" id="UP000246058"/>
    </source>
</evidence>
<dbReference type="AlphaFoldDB" id="A0A2U8VLR7"/>
<proteinExistence type="predicted"/>
<dbReference type="RefSeq" id="WP_109949532.1">
    <property type="nucleotide sequence ID" value="NZ_CP029551.1"/>
</dbReference>
<keyword evidence="4" id="KW-1185">Reference proteome</keyword>
<dbReference type="Pfam" id="PF11740">
    <property type="entry name" value="KfrA_N"/>
    <property type="match status" value="1"/>
</dbReference>
<dbReference type="EMBL" id="CP029551">
    <property type="protein sequence ID" value="AWN34391.1"/>
    <property type="molecule type" value="Genomic_DNA"/>
</dbReference>
<dbReference type="Proteomes" id="UP000246058">
    <property type="component" value="Chromosome"/>
</dbReference>
<reference evidence="3 4" key="1">
    <citation type="submission" date="2018-05" db="EMBL/GenBank/DDBJ databases">
        <title>Complete Genome Sequence of Methylobacterium sp. 17Sr1-43.</title>
        <authorList>
            <person name="Srinivasan S."/>
        </authorList>
    </citation>
    <scope>NUCLEOTIDE SEQUENCE [LARGE SCALE GENOMIC DNA]</scope>
    <source>
        <strain evidence="3 4">17Sr1-43</strain>
    </source>
</reference>